<name>A0ABY3WA15_9MICC</name>
<evidence type="ECO:0000313" key="2">
    <source>
        <dbReference type="EMBL" id="UNK45413.1"/>
    </source>
</evidence>
<protein>
    <recommendedName>
        <fullName evidence="4">DUF3618 domain-containing protein</fullName>
    </recommendedName>
</protein>
<dbReference type="EMBL" id="CP093326">
    <property type="protein sequence ID" value="UNK45413.1"/>
    <property type="molecule type" value="Genomic_DNA"/>
</dbReference>
<reference evidence="2 3" key="1">
    <citation type="submission" date="2022-03" db="EMBL/GenBank/DDBJ databases">
        <title>Isotopic signatures of nitrous oxide derived from detoxification processes.</title>
        <authorList>
            <person name="Behrendt U."/>
            <person name="Buchen C."/>
            <person name="Well R."/>
            <person name="Ulrich A."/>
            <person name="Rohe L."/>
            <person name="Kolb S."/>
            <person name="Schloter M."/>
            <person name="Horn M.A."/>
            <person name="Augustin J."/>
        </authorList>
    </citation>
    <scope>NUCLEOTIDE SEQUENCE [LARGE SCALE GENOMIC DNA]</scope>
    <source>
        <strain evidence="2 3">S4-C24</strain>
    </source>
</reference>
<proteinExistence type="predicted"/>
<evidence type="ECO:0008006" key="4">
    <source>
        <dbReference type="Google" id="ProtNLM"/>
    </source>
</evidence>
<organism evidence="2 3">
    <name type="scientific">Arthrobacter sulfonylureivorans</name>
    <dbReference type="NCBI Taxonomy" id="2486855"/>
    <lineage>
        <taxon>Bacteria</taxon>
        <taxon>Bacillati</taxon>
        <taxon>Actinomycetota</taxon>
        <taxon>Actinomycetes</taxon>
        <taxon>Micrococcales</taxon>
        <taxon>Micrococcaceae</taxon>
        <taxon>Arthrobacter</taxon>
    </lineage>
</organism>
<evidence type="ECO:0000313" key="3">
    <source>
        <dbReference type="Proteomes" id="UP000829069"/>
    </source>
</evidence>
<feature type="region of interest" description="Disordered" evidence="1">
    <location>
        <begin position="1"/>
        <end position="68"/>
    </location>
</feature>
<dbReference type="RefSeq" id="WP_241913637.1">
    <property type="nucleotide sequence ID" value="NZ_CP093326.1"/>
</dbReference>
<evidence type="ECO:0000256" key="1">
    <source>
        <dbReference type="SAM" id="MobiDB-lite"/>
    </source>
</evidence>
<feature type="region of interest" description="Disordered" evidence="1">
    <location>
        <begin position="185"/>
        <end position="216"/>
    </location>
</feature>
<keyword evidence="3" id="KW-1185">Reference proteome</keyword>
<gene>
    <name evidence="2" type="ORF">MNQ99_16030</name>
</gene>
<sequence length="277" mass="27979">MTTNSSSGSYDEGVPVYPAGGAAVPPPTTPPATGQPRSETAKTEAKEVGREGVEAGQHVAQTAKGEAKQVAHEAKEKARDLMSELGDDVYGQAHTQQQRVASGLRSIGEELSSMARNSDQSGTATHLVSRAADRADSVAGWLENRDPGSLLDEVKRFARQRPGAFLAIAAGAGILAGRLAKGLTADSGGTGSGVGTGQRMGTHRATAGPVYASPETTAGSYEAQGAAGYAAPGAQTGSALGGAPAQPETTYPVGEPPLGGRGTAIPDRNPYDDGGTR</sequence>
<dbReference type="Proteomes" id="UP000829069">
    <property type="component" value="Chromosome"/>
</dbReference>
<feature type="compositionally biased region" description="Gly residues" evidence="1">
    <location>
        <begin position="188"/>
        <end position="198"/>
    </location>
</feature>
<feature type="region of interest" description="Disordered" evidence="1">
    <location>
        <begin position="231"/>
        <end position="277"/>
    </location>
</feature>
<feature type="compositionally biased region" description="Low complexity" evidence="1">
    <location>
        <begin position="13"/>
        <end position="23"/>
    </location>
</feature>
<feature type="compositionally biased region" description="Basic and acidic residues" evidence="1">
    <location>
        <begin position="39"/>
        <end position="53"/>
    </location>
</feature>
<accession>A0ABY3WA15</accession>